<evidence type="ECO:0000256" key="2">
    <source>
        <dbReference type="ARBA" id="ARBA00022448"/>
    </source>
</evidence>
<dbReference type="InterPro" id="IPR001807">
    <property type="entry name" value="ClC"/>
</dbReference>
<feature type="transmembrane region" description="Helical" evidence="11">
    <location>
        <begin position="364"/>
        <end position="384"/>
    </location>
</feature>
<dbReference type="InterPro" id="IPR014743">
    <property type="entry name" value="Cl-channel_core"/>
</dbReference>
<keyword evidence="7" id="KW-0869">Chloride channel</keyword>
<dbReference type="PANTHER" id="PTHR43427">
    <property type="entry name" value="CHLORIDE CHANNEL PROTEIN CLC-E"/>
    <property type="match status" value="1"/>
</dbReference>
<evidence type="ECO:0000256" key="6">
    <source>
        <dbReference type="ARBA" id="ARBA00023136"/>
    </source>
</evidence>
<evidence type="ECO:0000313" key="14">
    <source>
        <dbReference type="Proteomes" id="UP000240621"/>
    </source>
</evidence>
<keyword evidence="4 11" id="KW-1133">Transmembrane helix</keyword>
<dbReference type="EMBL" id="PYGC01000003">
    <property type="protein sequence ID" value="PSK83948.1"/>
    <property type="molecule type" value="Genomic_DNA"/>
</dbReference>
<evidence type="ECO:0000256" key="4">
    <source>
        <dbReference type="ARBA" id="ARBA00022989"/>
    </source>
</evidence>
<feature type="transmembrane region" description="Helical" evidence="11">
    <location>
        <begin position="172"/>
        <end position="199"/>
    </location>
</feature>
<dbReference type="Pfam" id="PF00654">
    <property type="entry name" value="Voltage_CLC"/>
    <property type="match status" value="1"/>
</dbReference>
<feature type="transmembrane region" description="Helical" evidence="11">
    <location>
        <begin position="248"/>
        <end position="265"/>
    </location>
</feature>
<evidence type="ECO:0000256" key="1">
    <source>
        <dbReference type="ARBA" id="ARBA00004141"/>
    </source>
</evidence>
<evidence type="ECO:0000313" key="13">
    <source>
        <dbReference type="EMBL" id="PSK83948.1"/>
    </source>
</evidence>
<dbReference type="GO" id="GO:0005254">
    <property type="term" value="F:chloride channel activity"/>
    <property type="evidence" value="ECO:0007669"/>
    <property type="project" value="UniProtKB-KW"/>
</dbReference>
<keyword evidence="8" id="KW-0868">Chloride</keyword>
<dbReference type="Proteomes" id="UP000240621">
    <property type="component" value="Unassembled WGS sequence"/>
</dbReference>
<protein>
    <submittedName>
        <fullName evidence="13">CIC family chloride channel protein</fullName>
    </submittedName>
</protein>
<dbReference type="PRINTS" id="PR00762">
    <property type="entry name" value="CLCHANNEL"/>
</dbReference>
<feature type="transmembrane region" description="Helical" evidence="11">
    <location>
        <begin position="396"/>
        <end position="421"/>
    </location>
</feature>
<feature type="transmembrane region" description="Helical" evidence="11">
    <location>
        <begin position="37"/>
        <end position="57"/>
    </location>
</feature>
<comment type="caution">
    <text evidence="13">The sequence shown here is derived from an EMBL/GenBank/DDBJ whole genome shotgun (WGS) entry which is preliminary data.</text>
</comment>
<organism evidence="13 14">
    <name type="scientific">Prolixibacter denitrificans</name>
    <dbReference type="NCBI Taxonomy" id="1541063"/>
    <lineage>
        <taxon>Bacteria</taxon>
        <taxon>Pseudomonadati</taxon>
        <taxon>Bacteroidota</taxon>
        <taxon>Bacteroidia</taxon>
        <taxon>Marinilabiliales</taxon>
        <taxon>Prolixibacteraceae</taxon>
        <taxon>Prolixibacter</taxon>
    </lineage>
</organism>
<feature type="transmembrane region" description="Helical" evidence="11">
    <location>
        <begin position="127"/>
        <end position="146"/>
    </location>
</feature>
<feature type="domain" description="CBS" evidence="12">
    <location>
        <begin position="482"/>
        <end position="540"/>
    </location>
</feature>
<dbReference type="CDD" id="cd02205">
    <property type="entry name" value="CBS_pair_SF"/>
    <property type="match status" value="1"/>
</dbReference>
<dbReference type="SUPFAM" id="SSF54631">
    <property type="entry name" value="CBS-domain pair"/>
    <property type="match status" value="1"/>
</dbReference>
<keyword evidence="5" id="KW-0406">Ion transport</keyword>
<dbReference type="AlphaFoldDB" id="A0A2P8CG49"/>
<keyword evidence="10" id="KW-0129">CBS domain</keyword>
<evidence type="ECO:0000256" key="11">
    <source>
        <dbReference type="SAM" id="Phobius"/>
    </source>
</evidence>
<evidence type="ECO:0000259" key="12">
    <source>
        <dbReference type="PROSITE" id="PS51371"/>
    </source>
</evidence>
<feature type="transmembrane region" description="Helical" evidence="11">
    <location>
        <begin position="206"/>
        <end position="228"/>
    </location>
</feature>
<keyword evidence="9" id="KW-0407">Ion channel</keyword>
<dbReference type="InterPro" id="IPR050368">
    <property type="entry name" value="ClC-type_chloride_channel"/>
</dbReference>
<proteinExistence type="predicted"/>
<comment type="subcellular location">
    <subcellularLocation>
        <location evidence="1">Membrane</location>
        <topology evidence="1">Multi-pass membrane protein</topology>
    </subcellularLocation>
</comment>
<sequence>MALSEKENIADRNSMSYVNTPLARFHKWRLTHIKPGTFIIMLSILVGIGGGFSAVIIKNSVWFIDGLLDTYIPEKIHSYFNFIFPIFGLSLTVFIIKYVVKRPVRHGIPNVLYSLSQRNGKIRRHNMFSSIITSSLTVGFGGSVGLEGPTVATGAAIGSNLAILFHLEYKQIMLMLGCASAAAMAAIFKAPITAIVFAVEVIMIDLTSFSLIPLLVSSITAVITSYFFLGQDVLYPFKFQATFTHGDLPWYILLGVVTGLVSAYFSKIYRLISKWFDGMSNEWKRLLIGGVLLGLIVFLFPPLFGEGYNPINSCLQGHLGYLYDNSLFDFMRGNIYTVFIFIILLILVKIFATSITFGAGGVGGIFAPTLFMGVHTGMLFALFLNTTGIHVVNENTFALIAMAGLIAGVLHAPLTGIFLIAEITGGYKMFVPLMIVASVSYLTVRLFVKNSVYTYQLAQRKELFTHDKNKAVLSMMRVNKLIETDFKPVHADASLGDLVKIIEVSHRNIFPIVDDENNMRGMLKMDDVRHLIFRPDKYDKIKVKDLMYMPEFYVSSNDSMQEVADKFHSCGRYNLAVIDEGKYVGFISRARVFSAYQKMLRHFSHD</sequence>
<feature type="transmembrane region" description="Helical" evidence="11">
    <location>
        <begin position="430"/>
        <end position="448"/>
    </location>
</feature>
<dbReference type="Pfam" id="PF00571">
    <property type="entry name" value="CBS"/>
    <property type="match status" value="2"/>
</dbReference>
<keyword evidence="2" id="KW-0813">Transport</keyword>
<keyword evidence="6 11" id="KW-0472">Membrane</keyword>
<dbReference type="Gene3D" id="1.10.3080.10">
    <property type="entry name" value="Clc chloride channel"/>
    <property type="match status" value="1"/>
</dbReference>
<reference evidence="13 14" key="1">
    <citation type="submission" date="2018-03" db="EMBL/GenBank/DDBJ databases">
        <title>Genomic Encyclopedia of Archaeal and Bacterial Type Strains, Phase II (KMG-II): from individual species to whole genera.</title>
        <authorList>
            <person name="Goeker M."/>
        </authorList>
    </citation>
    <scope>NUCLEOTIDE SEQUENCE [LARGE SCALE GENOMIC DNA]</scope>
    <source>
        <strain evidence="13 14">DSM 27267</strain>
    </source>
</reference>
<name>A0A2P8CG49_9BACT</name>
<dbReference type="PROSITE" id="PS51371">
    <property type="entry name" value="CBS"/>
    <property type="match status" value="2"/>
</dbReference>
<dbReference type="Gene3D" id="3.10.580.10">
    <property type="entry name" value="CBS-domain"/>
    <property type="match status" value="1"/>
</dbReference>
<evidence type="ECO:0000256" key="5">
    <source>
        <dbReference type="ARBA" id="ARBA00023065"/>
    </source>
</evidence>
<dbReference type="GO" id="GO:0034707">
    <property type="term" value="C:chloride channel complex"/>
    <property type="evidence" value="ECO:0007669"/>
    <property type="project" value="UniProtKB-KW"/>
</dbReference>
<dbReference type="SUPFAM" id="SSF81340">
    <property type="entry name" value="Clc chloride channel"/>
    <property type="match status" value="1"/>
</dbReference>
<evidence type="ECO:0000256" key="3">
    <source>
        <dbReference type="ARBA" id="ARBA00022692"/>
    </source>
</evidence>
<evidence type="ECO:0000256" key="8">
    <source>
        <dbReference type="ARBA" id="ARBA00023214"/>
    </source>
</evidence>
<accession>A0A2P8CG49</accession>
<dbReference type="InterPro" id="IPR000644">
    <property type="entry name" value="CBS_dom"/>
</dbReference>
<feature type="transmembrane region" description="Helical" evidence="11">
    <location>
        <begin position="333"/>
        <end position="352"/>
    </location>
</feature>
<feature type="domain" description="CBS" evidence="12">
    <location>
        <begin position="547"/>
        <end position="606"/>
    </location>
</feature>
<dbReference type="PANTHER" id="PTHR43427:SF6">
    <property type="entry name" value="CHLORIDE CHANNEL PROTEIN CLC-E"/>
    <property type="match status" value="1"/>
</dbReference>
<evidence type="ECO:0000256" key="9">
    <source>
        <dbReference type="ARBA" id="ARBA00023303"/>
    </source>
</evidence>
<dbReference type="CDD" id="cd00400">
    <property type="entry name" value="Voltage_gated_ClC"/>
    <property type="match status" value="1"/>
</dbReference>
<keyword evidence="3 11" id="KW-0812">Transmembrane</keyword>
<feature type="transmembrane region" description="Helical" evidence="11">
    <location>
        <begin position="286"/>
        <end position="304"/>
    </location>
</feature>
<evidence type="ECO:0000256" key="10">
    <source>
        <dbReference type="PROSITE-ProRule" id="PRU00703"/>
    </source>
</evidence>
<dbReference type="InterPro" id="IPR046342">
    <property type="entry name" value="CBS_dom_sf"/>
</dbReference>
<gene>
    <name evidence="13" type="ORF">CLV93_103366</name>
</gene>
<evidence type="ECO:0000256" key="7">
    <source>
        <dbReference type="ARBA" id="ARBA00023173"/>
    </source>
</evidence>
<feature type="transmembrane region" description="Helical" evidence="11">
    <location>
        <begin position="77"/>
        <end position="100"/>
    </location>
</feature>